<sequence length="186" mass="19612">MTKKSPQPFLPYGRQKIEADDIASVTSVLTSDFLTTGPTVDDFEVAFAEKIGAKHAVACSSGTAGLHIAAMALELMPDCIAVVPTLTFLATANVVRFVGAEVVFSDVSAETGLMRPEDLEIVLNSPHGSKAKVVFPVHLNGQCADMVEISRLARKQGLAVVEDACHALGTCYLSGAKRVIVGACQH</sequence>
<dbReference type="GO" id="GO:0030170">
    <property type="term" value="F:pyridoxal phosphate binding"/>
    <property type="evidence" value="ECO:0007669"/>
    <property type="project" value="TreeGrafter"/>
</dbReference>
<dbReference type="SUPFAM" id="SSF53383">
    <property type="entry name" value="PLP-dependent transferases"/>
    <property type="match status" value="1"/>
</dbReference>
<name>A0A383F0P5_9ZZZZ</name>
<organism evidence="1">
    <name type="scientific">marine metagenome</name>
    <dbReference type="NCBI Taxonomy" id="408172"/>
    <lineage>
        <taxon>unclassified sequences</taxon>
        <taxon>metagenomes</taxon>
        <taxon>ecological metagenomes</taxon>
    </lineage>
</organism>
<dbReference type="GO" id="GO:0000271">
    <property type="term" value="P:polysaccharide biosynthetic process"/>
    <property type="evidence" value="ECO:0007669"/>
    <property type="project" value="TreeGrafter"/>
</dbReference>
<dbReference type="AlphaFoldDB" id="A0A383F0P5"/>
<dbReference type="InterPro" id="IPR015424">
    <property type="entry name" value="PyrdxlP-dep_Trfase"/>
</dbReference>
<evidence type="ECO:0008006" key="2">
    <source>
        <dbReference type="Google" id="ProtNLM"/>
    </source>
</evidence>
<feature type="non-terminal residue" evidence="1">
    <location>
        <position position="186"/>
    </location>
</feature>
<dbReference type="InterPro" id="IPR015421">
    <property type="entry name" value="PyrdxlP-dep_Trfase_major"/>
</dbReference>
<proteinExistence type="predicted"/>
<dbReference type="PANTHER" id="PTHR30244:SF34">
    <property type="entry name" value="DTDP-4-AMINO-4,6-DIDEOXYGALACTOSE TRANSAMINASE"/>
    <property type="match status" value="1"/>
</dbReference>
<dbReference type="Pfam" id="PF01041">
    <property type="entry name" value="DegT_DnrJ_EryC1"/>
    <property type="match status" value="1"/>
</dbReference>
<reference evidence="1" key="1">
    <citation type="submission" date="2018-05" db="EMBL/GenBank/DDBJ databases">
        <authorList>
            <person name="Lanie J.A."/>
            <person name="Ng W.-L."/>
            <person name="Kazmierczak K.M."/>
            <person name="Andrzejewski T.M."/>
            <person name="Davidsen T.M."/>
            <person name="Wayne K.J."/>
            <person name="Tettelin H."/>
            <person name="Glass J.I."/>
            <person name="Rusch D."/>
            <person name="Podicherti R."/>
            <person name="Tsui H.-C.T."/>
            <person name="Winkler M.E."/>
        </authorList>
    </citation>
    <scope>NUCLEOTIDE SEQUENCE</scope>
</reference>
<protein>
    <recommendedName>
        <fullName evidence="2">Aminotransferase class I/classII domain-containing protein</fullName>
    </recommendedName>
</protein>
<accession>A0A383F0P5</accession>
<dbReference type="GO" id="GO:0008483">
    <property type="term" value="F:transaminase activity"/>
    <property type="evidence" value="ECO:0007669"/>
    <property type="project" value="TreeGrafter"/>
</dbReference>
<dbReference type="EMBL" id="UINC01230538">
    <property type="protein sequence ID" value="SVE62706.1"/>
    <property type="molecule type" value="Genomic_DNA"/>
</dbReference>
<dbReference type="Gene3D" id="3.40.640.10">
    <property type="entry name" value="Type I PLP-dependent aspartate aminotransferase-like (Major domain)"/>
    <property type="match status" value="1"/>
</dbReference>
<evidence type="ECO:0000313" key="1">
    <source>
        <dbReference type="EMBL" id="SVE62706.1"/>
    </source>
</evidence>
<dbReference type="InterPro" id="IPR000653">
    <property type="entry name" value="DegT/StrS_aminotransferase"/>
</dbReference>
<dbReference type="PANTHER" id="PTHR30244">
    <property type="entry name" value="TRANSAMINASE"/>
    <property type="match status" value="1"/>
</dbReference>
<gene>
    <name evidence="1" type="ORF">METZ01_LOCUS515560</name>
</gene>